<accession>A0A9P7Z1L9</accession>
<dbReference type="EMBL" id="MU253943">
    <property type="protein sequence ID" value="KAG9243908.1"/>
    <property type="molecule type" value="Genomic_DNA"/>
</dbReference>
<evidence type="ECO:0000256" key="1">
    <source>
        <dbReference type="ARBA" id="ARBA00023295"/>
    </source>
</evidence>
<comment type="caution">
    <text evidence="3">The sequence shown here is derived from an EMBL/GenBank/DDBJ whole genome shotgun (WGS) entry which is preliminary data.</text>
</comment>
<keyword evidence="3" id="KW-0378">Hydrolase</keyword>
<dbReference type="InterPro" id="IPR050887">
    <property type="entry name" value="Beta-mannosidase_GH2"/>
</dbReference>
<dbReference type="Gene3D" id="3.20.20.80">
    <property type="entry name" value="Glycosidases"/>
    <property type="match status" value="1"/>
</dbReference>
<dbReference type="InterPro" id="IPR041447">
    <property type="entry name" value="Mannosidase_ig"/>
</dbReference>
<proteinExistence type="predicted"/>
<keyword evidence="1" id="KW-0326">Glycosidase</keyword>
<dbReference type="InterPro" id="IPR036156">
    <property type="entry name" value="Beta-gal/glucu_dom_sf"/>
</dbReference>
<dbReference type="Proteomes" id="UP000887226">
    <property type="component" value="Unassembled WGS sequence"/>
</dbReference>
<sequence length="302" mass="34434">MRFPRLFLSGWLPERGRQDFHNKADGHERRIATYLVENFRTTINFEAYIHLTQLMQSEALMFAYRGWCRQWGQKRKFGGALVWQLNDCWPVTSWAIVDYFLRKKPDCHSMMRLLTPIAVGVRRQHHDWSVCHARPAKTLTWEVWVSSSALETVTVYVEVRFICIATGKDIKPAMVKKGVVVEANGATNVMEGVVDNVGEVPHVLAARIWKGGELISRDADWPQPLKYVQFPGRGLKVVSEGDRVHVTAERPVKGLTFEEREGVLVSDSAIDVLPGDEQVIVVRGLKDSEEPLGWRLLGQDEQ</sequence>
<protein>
    <submittedName>
        <fullName evidence="3">Glycoside hydrolase superfamily</fullName>
    </submittedName>
</protein>
<evidence type="ECO:0000313" key="4">
    <source>
        <dbReference type="Proteomes" id="UP000887226"/>
    </source>
</evidence>
<dbReference type="PANTHER" id="PTHR43730">
    <property type="entry name" value="BETA-MANNOSIDASE"/>
    <property type="match status" value="1"/>
</dbReference>
<dbReference type="InterPro" id="IPR017853">
    <property type="entry name" value="GH"/>
</dbReference>
<reference evidence="3" key="1">
    <citation type="journal article" date="2021" name="IMA Fungus">
        <title>Genomic characterization of three marine fungi, including Emericellopsis atlantica sp. nov. with signatures of a generalist lifestyle and marine biomass degradation.</title>
        <authorList>
            <person name="Hagestad O.C."/>
            <person name="Hou L."/>
            <person name="Andersen J.H."/>
            <person name="Hansen E.H."/>
            <person name="Altermark B."/>
            <person name="Li C."/>
            <person name="Kuhnert E."/>
            <person name="Cox R.J."/>
            <person name="Crous P.W."/>
            <person name="Spatafora J.W."/>
            <person name="Lail K."/>
            <person name="Amirebrahimi M."/>
            <person name="Lipzen A."/>
            <person name="Pangilinan J."/>
            <person name="Andreopoulos W."/>
            <person name="Hayes R.D."/>
            <person name="Ng V."/>
            <person name="Grigoriev I.V."/>
            <person name="Jackson S.A."/>
            <person name="Sutton T.D.S."/>
            <person name="Dobson A.D.W."/>
            <person name="Rama T."/>
        </authorList>
    </citation>
    <scope>NUCLEOTIDE SEQUENCE</scope>
    <source>
        <strain evidence="3">TRa3180A</strain>
    </source>
</reference>
<keyword evidence="4" id="KW-1185">Reference proteome</keyword>
<evidence type="ECO:0000313" key="3">
    <source>
        <dbReference type="EMBL" id="KAG9243908.1"/>
    </source>
</evidence>
<dbReference type="GO" id="GO:0004567">
    <property type="term" value="F:beta-mannosidase activity"/>
    <property type="evidence" value="ECO:0007669"/>
    <property type="project" value="TreeGrafter"/>
</dbReference>
<organism evidence="3 4">
    <name type="scientific">Calycina marina</name>
    <dbReference type="NCBI Taxonomy" id="1763456"/>
    <lineage>
        <taxon>Eukaryota</taxon>
        <taxon>Fungi</taxon>
        <taxon>Dikarya</taxon>
        <taxon>Ascomycota</taxon>
        <taxon>Pezizomycotina</taxon>
        <taxon>Leotiomycetes</taxon>
        <taxon>Helotiales</taxon>
        <taxon>Pezizellaceae</taxon>
        <taxon>Calycina</taxon>
    </lineage>
</organism>
<name>A0A9P7Z1L9_9HELO</name>
<dbReference type="SUPFAM" id="SSF51445">
    <property type="entry name" value="(Trans)glycosidases"/>
    <property type="match status" value="1"/>
</dbReference>
<dbReference type="PANTHER" id="PTHR43730:SF1">
    <property type="entry name" value="BETA-MANNOSIDASE"/>
    <property type="match status" value="1"/>
</dbReference>
<gene>
    <name evidence="3" type="ORF">BJ878DRAFT_422548</name>
</gene>
<dbReference type="GO" id="GO:0006516">
    <property type="term" value="P:glycoprotein catabolic process"/>
    <property type="evidence" value="ECO:0007669"/>
    <property type="project" value="TreeGrafter"/>
</dbReference>
<evidence type="ECO:0000259" key="2">
    <source>
        <dbReference type="Pfam" id="PF17786"/>
    </source>
</evidence>
<dbReference type="Pfam" id="PF17786">
    <property type="entry name" value="Mannosidase_ig"/>
    <property type="match status" value="1"/>
</dbReference>
<dbReference type="OrthoDB" id="2866996at2759"/>
<dbReference type="SUPFAM" id="SSF49303">
    <property type="entry name" value="beta-Galactosidase/glucuronidase domain"/>
    <property type="match status" value="1"/>
</dbReference>
<dbReference type="AlphaFoldDB" id="A0A9P7Z1L9"/>
<feature type="domain" description="Mannosidase Ig/CBM-like" evidence="2">
    <location>
        <begin position="141"/>
        <end position="227"/>
    </location>
</feature>